<name>A0A9X2HJ17_9SPHN</name>
<keyword evidence="2 5" id="KW-0378">Hydrolase</keyword>
<dbReference type="Gene3D" id="3.40.50.1820">
    <property type="entry name" value="alpha/beta hydrolase"/>
    <property type="match status" value="1"/>
</dbReference>
<comment type="caution">
    <text evidence="5">The sequence shown here is derived from an EMBL/GenBank/DDBJ whole genome shotgun (WGS) entry which is preliminary data.</text>
</comment>
<dbReference type="EMBL" id="JAMLDX010000007">
    <property type="protein sequence ID" value="MCP3730907.1"/>
    <property type="molecule type" value="Genomic_DNA"/>
</dbReference>
<proteinExistence type="inferred from homology"/>
<dbReference type="InterPro" id="IPR013094">
    <property type="entry name" value="AB_hydrolase_3"/>
</dbReference>
<dbReference type="RefSeq" id="WP_254293044.1">
    <property type="nucleotide sequence ID" value="NZ_JAMLDX010000007.1"/>
</dbReference>
<dbReference type="PANTHER" id="PTHR48081">
    <property type="entry name" value="AB HYDROLASE SUPERFAMILY PROTEIN C4A8.06C"/>
    <property type="match status" value="1"/>
</dbReference>
<evidence type="ECO:0000256" key="1">
    <source>
        <dbReference type="ARBA" id="ARBA00010515"/>
    </source>
</evidence>
<dbReference type="SUPFAM" id="SSF53474">
    <property type="entry name" value="alpha/beta-Hydrolases"/>
    <property type="match status" value="1"/>
</dbReference>
<evidence type="ECO:0000313" key="5">
    <source>
        <dbReference type="EMBL" id="MCP3730907.1"/>
    </source>
</evidence>
<keyword evidence="3" id="KW-0732">Signal</keyword>
<keyword evidence="6" id="KW-1185">Reference proteome</keyword>
<accession>A0A9X2HJ17</accession>
<dbReference type="PANTHER" id="PTHR48081:SF30">
    <property type="entry name" value="ACETYL-HYDROLASE LIPR-RELATED"/>
    <property type="match status" value="1"/>
</dbReference>
<dbReference type="Pfam" id="PF07859">
    <property type="entry name" value="Abhydrolase_3"/>
    <property type="match status" value="1"/>
</dbReference>
<dbReference type="AlphaFoldDB" id="A0A9X2HJ17"/>
<gene>
    <name evidence="5" type="ORF">M9978_10745</name>
</gene>
<feature type="chain" id="PRO_5040797732" evidence="3">
    <location>
        <begin position="20"/>
        <end position="340"/>
    </location>
</feature>
<feature type="signal peptide" evidence="3">
    <location>
        <begin position="1"/>
        <end position="19"/>
    </location>
</feature>
<evidence type="ECO:0000259" key="4">
    <source>
        <dbReference type="Pfam" id="PF07859"/>
    </source>
</evidence>
<organism evidence="5 6">
    <name type="scientific">Sphingomonas tagetis</name>
    <dbReference type="NCBI Taxonomy" id="2949092"/>
    <lineage>
        <taxon>Bacteria</taxon>
        <taxon>Pseudomonadati</taxon>
        <taxon>Pseudomonadota</taxon>
        <taxon>Alphaproteobacteria</taxon>
        <taxon>Sphingomonadales</taxon>
        <taxon>Sphingomonadaceae</taxon>
        <taxon>Sphingomonas</taxon>
    </lineage>
</organism>
<dbReference type="InterPro" id="IPR050300">
    <property type="entry name" value="GDXG_lipolytic_enzyme"/>
</dbReference>
<reference evidence="5" key="1">
    <citation type="submission" date="2022-05" db="EMBL/GenBank/DDBJ databases">
        <title>Sphingomonas sp. strain MG17 Genome sequencing and assembly.</title>
        <authorList>
            <person name="Kim I."/>
        </authorList>
    </citation>
    <scope>NUCLEOTIDE SEQUENCE</scope>
    <source>
        <strain evidence="5">MG17</strain>
    </source>
</reference>
<protein>
    <submittedName>
        <fullName evidence="5">Alpha/beta hydrolase</fullName>
    </submittedName>
</protein>
<feature type="domain" description="Alpha/beta hydrolase fold-3" evidence="4">
    <location>
        <begin position="115"/>
        <end position="314"/>
    </location>
</feature>
<evidence type="ECO:0000313" key="6">
    <source>
        <dbReference type="Proteomes" id="UP001139451"/>
    </source>
</evidence>
<sequence>MIARSAAVALLLTAGIASAQPAPRKVPAHDVPVPTTVSPEMQKQMSDGADFAFPAEMPTTNAGWNAMSDPDPVKTAAATDALLARLGLTLREERIAGVRCFVIAPRMKADRKRLLVHIHGGGYTMFPGKSGLREAIYVVAASGITAISIDYRMSPDHPFPAPTDDAWAVWRAVTAASRGKRIGLFGTSTGGAMVLATVQRAVREKARVPDAIVAGTPWSDLSETGDSYFTARHLDPWNYRAILGAMARQYANGMDMKDPLLSPVYGSFAGFPPTLLLSGTRDIFLSNTVRVDRKLRDAGRPSQLIVYEGQSHAQYLAGPDLPEGREWMREMAEFWKRTLR</sequence>
<dbReference type="Proteomes" id="UP001139451">
    <property type="component" value="Unassembled WGS sequence"/>
</dbReference>
<dbReference type="InterPro" id="IPR029058">
    <property type="entry name" value="AB_hydrolase_fold"/>
</dbReference>
<dbReference type="GO" id="GO:0004806">
    <property type="term" value="F:triacylglycerol lipase activity"/>
    <property type="evidence" value="ECO:0007669"/>
    <property type="project" value="TreeGrafter"/>
</dbReference>
<comment type="similarity">
    <text evidence="1">Belongs to the 'GDXG' lipolytic enzyme family.</text>
</comment>
<evidence type="ECO:0000256" key="2">
    <source>
        <dbReference type="ARBA" id="ARBA00022801"/>
    </source>
</evidence>
<evidence type="ECO:0000256" key="3">
    <source>
        <dbReference type="SAM" id="SignalP"/>
    </source>
</evidence>